<evidence type="ECO:0000313" key="5">
    <source>
        <dbReference type="EMBL" id="CAG2211181.1"/>
    </source>
</evidence>
<gene>
    <name evidence="5" type="ORF">MEDL_25251</name>
</gene>
<dbReference type="CDD" id="cd01670">
    <property type="entry name" value="Death"/>
    <property type="match status" value="1"/>
</dbReference>
<evidence type="ECO:0000256" key="2">
    <source>
        <dbReference type="ARBA" id="ARBA00023157"/>
    </source>
</evidence>
<keyword evidence="1" id="KW-0732">Signal</keyword>
<dbReference type="PROSITE" id="PS50017">
    <property type="entry name" value="DEATH_DOMAIN"/>
    <property type="match status" value="1"/>
</dbReference>
<evidence type="ECO:0000256" key="1">
    <source>
        <dbReference type="ARBA" id="ARBA00022729"/>
    </source>
</evidence>
<dbReference type="SMART" id="SM00409">
    <property type="entry name" value="IG"/>
    <property type="match status" value="3"/>
</dbReference>
<dbReference type="EMBL" id="CAJPWZ010001257">
    <property type="protein sequence ID" value="CAG2211181.1"/>
    <property type="molecule type" value="Genomic_DNA"/>
</dbReference>
<dbReference type="SMART" id="SM00005">
    <property type="entry name" value="DEATH"/>
    <property type="match status" value="1"/>
</dbReference>
<dbReference type="PANTHER" id="PTHR45080">
    <property type="entry name" value="CONTACTIN 5"/>
    <property type="match status" value="1"/>
</dbReference>
<dbReference type="AlphaFoldDB" id="A0A8S3RQ17"/>
<dbReference type="InterPro" id="IPR013783">
    <property type="entry name" value="Ig-like_fold"/>
</dbReference>
<dbReference type="SMART" id="SM00408">
    <property type="entry name" value="IGc2"/>
    <property type="match status" value="2"/>
</dbReference>
<dbReference type="GO" id="GO:0005886">
    <property type="term" value="C:plasma membrane"/>
    <property type="evidence" value="ECO:0007669"/>
    <property type="project" value="TreeGrafter"/>
</dbReference>
<dbReference type="Proteomes" id="UP000683360">
    <property type="component" value="Unassembled WGS sequence"/>
</dbReference>
<dbReference type="Gene3D" id="2.60.40.10">
    <property type="entry name" value="Immunoglobulins"/>
    <property type="match status" value="3"/>
</dbReference>
<dbReference type="PROSITE" id="PS50835">
    <property type="entry name" value="IG_LIKE"/>
    <property type="match status" value="3"/>
</dbReference>
<comment type="caution">
    <text evidence="5">The sequence shown here is derived from an EMBL/GenBank/DDBJ whole genome shotgun (WGS) entry which is preliminary data.</text>
</comment>
<dbReference type="GO" id="GO:0007165">
    <property type="term" value="P:signal transduction"/>
    <property type="evidence" value="ECO:0007669"/>
    <property type="project" value="InterPro"/>
</dbReference>
<dbReference type="SUPFAM" id="SSF48726">
    <property type="entry name" value="Immunoglobulin"/>
    <property type="match status" value="3"/>
</dbReference>
<dbReference type="InterPro" id="IPR036179">
    <property type="entry name" value="Ig-like_dom_sf"/>
</dbReference>
<feature type="domain" description="Ig-like" evidence="4">
    <location>
        <begin position="258"/>
        <end position="369"/>
    </location>
</feature>
<dbReference type="InterPro" id="IPR007110">
    <property type="entry name" value="Ig-like_dom"/>
</dbReference>
<protein>
    <submittedName>
        <fullName evidence="5">Uncharacterized protein</fullName>
    </submittedName>
</protein>
<dbReference type="InterPro" id="IPR011029">
    <property type="entry name" value="DEATH-like_dom_sf"/>
</dbReference>
<feature type="domain" description="Ig-like" evidence="4">
    <location>
        <begin position="374"/>
        <end position="471"/>
    </location>
</feature>
<dbReference type="Gene3D" id="1.10.533.10">
    <property type="entry name" value="Death Domain, Fas"/>
    <property type="match status" value="1"/>
</dbReference>
<accession>A0A8S3RQ17</accession>
<sequence length="571" mass="63453">MNNSEKAADYNALKKVANQKIRITILRIYEASAISILHLYCQLQVWNLESVMYYIVAVFVYLGLVSGQKTLGQVEWNVTHKVSSFGQNLTLFCAVDDCCATFPGWVLWNYDGRDYETLVIDLRGFNSPKYAGNLRKNGFTLVLKNLTESDMNRNYSCTYGSIVGEKKLLVTEESFHTTPMVTVKNHPTFTESTNLTVTESTNLTIGFVIGLNNVHNAWLQYWFSRMLADTIDCWAPFLKRRYNGYRPTSSTETHDSAPGSHRYIAFSFLDILSLVVEPGNANVILGNNQIISCTLSGQPSAQDITWYFTPTNESKNEICPRNNAAKYSGGTISDPSLTILNFQTSDSGAYECSATNAAGTGNSNSSVLTCISILSLVVEPDNANVILGNNQIISCTLSGQPSAQDIIWYFTPTNESKNEICPRNNAAKYSGGTISDPSLTILNFQTSDSGAYECSATNAAGTGNSNSSVLTCISNCQKLKDSFLSEIATRLGHDWRQVQIHLEITTTELEQIERKYINEPITQTTEALIMWRNRKSSSPEEDNINDLINALEFVQRNDIIDDLKLRVMLAN</sequence>
<dbReference type="Pfam" id="PF00531">
    <property type="entry name" value="Death"/>
    <property type="match status" value="1"/>
</dbReference>
<reference evidence="5" key="1">
    <citation type="submission" date="2021-03" db="EMBL/GenBank/DDBJ databases">
        <authorList>
            <person name="Bekaert M."/>
        </authorList>
    </citation>
    <scope>NUCLEOTIDE SEQUENCE</scope>
</reference>
<name>A0A8S3RQ17_MYTED</name>
<dbReference type="PANTHER" id="PTHR45080:SF8">
    <property type="entry name" value="IG-LIKE DOMAIN-CONTAINING PROTEIN"/>
    <property type="match status" value="1"/>
</dbReference>
<evidence type="ECO:0000313" key="6">
    <source>
        <dbReference type="Proteomes" id="UP000683360"/>
    </source>
</evidence>
<dbReference type="InterPro" id="IPR050958">
    <property type="entry name" value="Cell_Adh-Cytoskel_Orgn"/>
</dbReference>
<dbReference type="GO" id="GO:0007156">
    <property type="term" value="P:homophilic cell adhesion via plasma membrane adhesion molecules"/>
    <property type="evidence" value="ECO:0007669"/>
    <property type="project" value="TreeGrafter"/>
</dbReference>
<dbReference type="SUPFAM" id="SSF47986">
    <property type="entry name" value="DEATH domain"/>
    <property type="match status" value="1"/>
</dbReference>
<dbReference type="OrthoDB" id="9422141at2759"/>
<feature type="domain" description="Ig-like" evidence="4">
    <location>
        <begin position="86"/>
        <end position="158"/>
    </location>
</feature>
<keyword evidence="6" id="KW-1185">Reference proteome</keyword>
<dbReference type="InterPro" id="IPR000488">
    <property type="entry name" value="Death_dom"/>
</dbReference>
<dbReference type="Pfam" id="PF13927">
    <property type="entry name" value="Ig_3"/>
    <property type="match status" value="2"/>
</dbReference>
<dbReference type="InterPro" id="IPR003599">
    <property type="entry name" value="Ig_sub"/>
</dbReference>
<evidence type="ECO:0000259" key="4">
    <source>
        <dbReference type="PROSITE" id="PS50835"/>
    </source>
</evidence>
<dbReference type="InterPro" id="IPR003598">
    <property type="entry name" value="Ig_sub2"/>
</dbReference>
<feature type="domain" description="Death" evidence="3">
    <location>
        <begin position="480"/>
        <end position="567"/>
    </location>
</feature>
<evidence type="ECO:0000259" key="3">
    <source>
        <dbReference type="PROSITE" id="PS50017"/>
    </source>
</evidence>
<organism evidence="5 6">
    <name type="scientific">Mytilus edulis</name>
    <name type="common">Blue mussel</name>
    <dbReference type="NCBI Taxonomy" id="6550"/>
    <lineage>
        <taxon>Eukaryota</taxon>
        <taxon>Metazoa</taxon>
        <taxon>Spiralia</taxon>
        <taxon>Lophotrochozoa</taxon>
        <taxon>Mollusca</taxon>
        <taxon>Bivalvia</taxon>
        <taxon>Autobranchia</taxon>
        <taxon>Pteriomorphia</taxon>
        <taxon>Mytilida</taxon>
        <taxon>Mytiloidea</taxon>
        <taxon>Mytilidae</taxon>
        <taxon>Mytilinae</taxon>
        <taxon>Mytilus</taxon>
    </lineage>
</organism>
<keyword evidence="2" id="KW-1015">Disulfide bond</keyword>
<proteinExistence type="predicted"/>